<name>M2VLL7_STUST</name>
<reference evidence="1 2" key="1">
    <citation type="journal article" date="2013" name="Genome Announc.">
        <title>Draft Genome of Pseudomonas stutzeri Strain NF13, a Nitrogen Fixer Isolated from the Galapagos Rift Hydrothermal Vent.</title>
        <authorList>
            <person name="Pena A."/>
            <person name="Busquets A."/>
            <person name="Gomila M."/>
            <person name="Mayol J."/>
            <person name="Bosch R."/>
            <person name="Nogales B."/>
            <person name="Garcia-Valdes E."/>
            <person name="Bennasar A."/>
            <person name="Lalucat J."/>
        </authorList>
    </citation>
    <scope>NUCLEOTIDE SEQUENCE [LARGE SCALE GENOMIC DNA]</scope>
    <source>
        <strain evidence="1 2">NF13</strain>
    </source>
</reference>
<dbReference type="PATRIC" id="fig|1212548.4.peg.1697"/>
<evidence type="ECO:0000313" key="1">
    <source>
        <dbReference type="EMBL" id="EME00539.1"/>
    </source>
</evidence>
<evidence type="ECO:0000313" key="2">
    <source>
        <dbReference type="Proteomes" id="UP000011700"/>
    </source>
</evidence>
<dbReference type="RefSeq" id="WP_003300037.1">
    <property type="nucleotide sequence ID" value="NZ_AOBS01000040.1"/>
</dbReference>
<dbReference type="AlphaFoldDB" id="M2VLL7"/>
<comment type="caution">
    <text evidence="1">The sequence shown here is derived from an EMBL/GenBank/DDBJ whole genome shotgun (WGS) entry which is preliminary data.</text>
</comment>
<sequence>MEWRLIAADVDRACPLRARAARWLERSADPTRLRLVDISADDFDPAGLGRI</sequence>
<dbReference type="Proteomes" id="UP000011700">
    <property type="component" value="Unassembled WGS sequence"/>
</dbReference>
<organism evidence="1 2">
    <name type="scientific">Stutzerimonas stutzeri NF13</name>
    <dbReference type="NCBI Taxonomy" id="1212548"/>
    <lineage>
        <taxon>Bacteria</taxon>
        <taxon>Pseudomonadati</taxon>
        <taxon>Pseudomonadota</taxon>
        <taxon>Gammaproteobacteria</taxon>
        <taxon>Pseudomonadales</taxon>
        <taxon>Pseudomonadaceae</taxon>
        <taxon>Stutzerimonas</taxon>
    </lineage>
</organism>
<protein>
    <submittedName>
        <fullName evidence="1">Uncharacterized protein</fullName>
    </submittedName>
</protein>
<gene>
    <name evidence="1" type="ORF">B381_08749</name>
</gene>
<accession>M2VLL7</accession>
<dbReference type="EMBL" id="AOBS01000040">
    <property type="protein sequence ID" value="EME00539.1"/>
    <property type="molecule type" value="Genomic_DNA"/>
</dbReference>
<proteinExistence type="predicted"/>